<organism evidence="2 3">
    <name type="scientific">Paraphoma chrysanthemicola</name>
    <dbReference type="NCBI Taxonomy" id="798071"/>
    <lineage>
        <taxon>Eukaryota</taxon>
        <taxon>Fungi</taxon>
        <taxon>Dikarya</taxon>
        <taxon>Ascomycota</taxon>
        <taxon>Pezizomycotina</taxon>
        <taxon>Dothideomycetes</taxon>
        <taxon>Pleosporomycetidae</taxon>
        <taxon>Pleosporales</taxon>
        <taxon>Pleosporineae</taxon>
        <taxon>Phaeosphaeriaceae</taxon>
        <taxon>Paraphoma</taxon>
    </lineage>
</organism>
<feature type="region of interest" description="Disordered" evidence="1">
    <location>
        <begin position="119"/>
        <end position="146"/>
    </location>
</feature>
<evidence type="ECO:0000256" key="1">
    <source>
        <dbReference type="SAM" id="MobiDB-lite"/>
    </source>
</evidence>
<sequence>MTNQFGWTLHEVEGQPRALYVHEPQQVSAAPQALQYDFGRRPPSQTIDVRHQVRALGGGIGGSCADFPGGHAPVPHSLDDLIGYDVSSARDNYWQPEDESLSMAPAILTAGVPNMNVSPGLSNSYHPRSGQPAPATSRPRTTSELATPMPRRIAHDRLSVTRNRVATIANVKYDAGTHQSWFECCYKKCNGRRCDRYQDLKRHFEATHVSPRVVCQHPGCEWSYPEVRKDKLSEHMKRKHGSAYSTSN</sequence>
<gene>
    <name evidence="2" type="ORF">FB567DRAFT_551225</name>
</gene>
<evidence type="ECO:0000313" key="2">
    <source>
        <dbReference type="EMBL" id="KAH7082246.1"/>
    </source>
</evidence>
<keyword evidence="3" id="KW-1185">Reference proteome</keyword>
<dbReference type="OrthoDB" id="7295497at2759"/>
<dbReference type="Proteomes" id="UP000813461">
    <property type="component" value="Unassembled WGS sequence"/>
</dbReference>
<dbReference type="AlphaFoldDB" id="A0A8K0QZZ9"/>
<comment type="caution">
    <text evidence="2">The sequence shown here is derived from an EMBL/GenBank/DDBJ whole genome shotgun (WGS) entry which is preliminary data.</text>
</comment>
<evidence type="ECO:0000313" key="3">
    <source>
        <dbReference type="Proteomes" id="UP000813461"/>
    </source>
</evidence>
<reference evidence="2" key="1">
    <citation type="journal article" date="2021" name="Nat. Commun.">
        <title>Genetic determinants of endophytism in the Arabidopsis root mycobiome.</title>
        <authorList>
            <person name="Mesny F."/>
            <person name="Miyauchi S."/>
            <person name="Thiergart T."/>
            <person name="Pickel B."/>
            <person name="Atanasova L."/>
            <person name="Karlsson M."/>
            <person name="Huettel B."/>
            <person name="Barry K.W."/>
            <person name="Haridas S."/>
            <person name="Chen C."/>
            <person name="Bauer D."/>
            <person name="Andreopoulos W."/>
            <person name="Pangilinan J."/>
            <person name="LaButti K."/>
            <person name="Riley R."/>
            <person name="Lipzen A."/>
            <person name="Clum A."/>
            <person name="Drula E."/>
            <person name="Henrissat B."/>
            <person name="Kohler A."/>
            <person name="Grigoriev I.V."/>
            <person name="Martin F.M."/>
            <person name="Hacquard S."/>
        </authorList>
    </citation>
    <scope>NUCLEOTIDE SEQUENCE</scope>
    <source>
        <strain evidence="2">MPI-SDFR-AT-0120</strain>
    </source>
</reference>
<proteinExistence type="predicted"/>
<name>A0A8K0QZZ9_9PLEO</name>
<dbReference type="EMBL" id="JAGMVJ010000014">
    <property type="protein sequence ID" value="KAH7082246.1"/>
    <property type="molecule type" value="Genomic_DNA"/>
</dbReference>
<protein>
    <submittedName>
        <fullName evidence="2">Uncharacterized protein</fullName>
    </submittedName>
</protein>
<accession>A0A8K0QZZ9</accession>